<proteinExistence type="predicted"/>
<dbReference type="Proteomes" id="UP000812966">
    <property type="component" value="Unassembled WGS sequence"/>
</dbReference>
<evidence type="ECO:0000313" key="1">
    <source>
        <dbReference type="EMBL" id="KAG7580161.1"/>
    </source>
</evidence>
<gene>
    <name evidence="1" type="ORF">FFLO_00132</name>
</gene>
<dbReference type="EMBL" id="JABELV010000001">
    <property type="protein sequence ID" value="KAG7580161.1"/>
    <property type="molecule type" value="Genomic_DNA"/>
</dbReference>
<keyword evidence="2" id="KW-1185">Reference proteome</keyword>
<protein>
    <submittedName>
        <fullName evidence="1">Uncharacterized protein</fullName>
    </submittedName>
</protein>
<sequence>MKTVHYLGELDNGLGVNDQFIYNAIDAAVSHTANANRAHIKSYVGIMQAARCDVPNNTFVWIAKHAFARIMREKGDKWETVRTVLEEDLRHHRCVHLNKDRRLRKIMRQTWEDVSKVTF</sequence>
<evidence type="ECO:0000313" key="2">
    <source>
        <dbReference type="Proteomes" id="UP000812966"/>
    </source>
</evidence>
<comment type="caution">
    <text evidence="1">The sequence shown here is derived from an EMBL/GenBank/DDBJ whole genome shotgun (WGS) entry which is preliminary data.</text>
</comment>
<dbReference type="AlphaFoldDB" id="A0A8K0JTU7"/>
<organism evidence="1 2">
    <name type="scientific">Filobasidium floriforme</name>
    <dbReference type="NCBI Taxonomy" id="5210"/>
    <lineage>
        <taxon>Eukaryota</taxon>
        <taxon>Fungi</taxon>
        <taxon>Dikarya</taxon>
        <taxon>Basidiomycota</taxon>
        <taxon>Agaricomycotina</taxon>
        <taxon>Tremellomycetes</taxon>
        <taxon>Filobasidiales</taxon>
        <taxon>Filobasidiaceae</taxon>
        <taxon>Filobasidium</taxon>
    </lineage>
</organism>
<reference evidence="1" key="1">
    <citation type="submission" date="2020-04" db="EMBL/GenBank/DDBJ databases">
        <title>Analysis of mating type loci in Filobasidium floriforme.</title>
        <authorList>
            <person name="Nowrousian M."/>
        </authorList>
    </citation>
    <scope>NUCLEOTIDE SEQUENCE</scope>
    <source>
        <strain evidence="1">CBS 6242</strain>
    </source>
</reference>
<name>A0A8K0JTU7_9TREE</name>
<accession>A0A8K0JTU7</accession>